<dbReference type="GO" id="GO:0016787">
    <property type="term" value="F:hydrolase activity"/>
    <property type="evidence" value="ECO:0007669"/>
    <property type="project" value="UniProtKB-KW"/>
</dbReference>
<evidence type="ECO:0000256" key="5">
    <source>
        <dbReference type="ARBA" id="ARBA00023295"/>
    </source>
</evidence>
<dbReference type="InterPro" id="IPR008928">
    <property type="entry name" value="6-hairpin_glycosidase_sf"/>
</dbReference>
<dbReference type="InterPro" id="IPR001701">
    <property type="entry name" value="Glyco_hydro_9"/>
</dbReference>
<evidence type="ECO:0000259" key="10">
    <source>
        <dbReference type="PROSITE" id="PS51172"/>
    </source>
</evidence>
<dbReference type="Gene3D" id="1.50.10.10">
    <property type="match status" value="2"/>
</dbReference>
<dbReference type="InterPro" id="IPR008965">
    <property type="entry name" value="CBM2/CBM3_carb-bd_dom_sf"/>
</dbReference>
<keyword evidence="6 7" id="KW-0624">Polysaccharide degradation</keyword>
<dbReference type="Pfam" id="PF00759">
    <property type="entry name" value="Glyco_hydro_9"/>
    <property type="match status" value="1"/>
</dbReference>
<feature type="domain" description="CBM3" evidence="10">
    <location>
        <begin position="486"/>
        <end position="646"/>
    </location>
</feature>
<organism evidence="11 12">
    <name type="scientific">Caldicellulosiruptor morganii</name>
    <dbReference type="NCBI Taxonomy" id="1387555"/>
    <lineage>
        <taxon>Bacteria</taxon>
        <taxon>Bacillati</taxon>
        <taxon>Bacillota</taxon>
        <taxon>Bacillota incertae sedis</taxon>
        <taxon>Caldicellulosiruptorales</taxon>
        <taxon>Caldicellulosiruptoraceae</taxon>
        <taxon>Caldicellulosiruptor</taxon>
    </lineage>
</organism>
<feature type="compositionally biased region" description="Low complexity" evidence="9">
    <location>
        <begin position="855"/>
        <end position="889"/>
    </location>
</feature>
<evidence type="ECO:0000256" key="9">
    <source>
        <dbReference type="SAM" id="MobiDB-lite"/>
    </source>
</evidence>
<evidence type="ECO:0000313" key="11">
    <source>
        <dbReference type="EMBL" id="WAM33662.1"/>
    </source>
</evidence>
<gene>
    <name evidence="11" type="ORF">OTK00_002184</name>
</gene>
<evidence type="ECO:0000256" key="1">
    <source>
        <dbReference type="ARBA" id="ARBA00022729"/>
    </source>
</evidence>
<reference evidence="11" key="1">
    <citation type="submission" date="2022-12" db="EMBL/GenBank/DDBJ databases">
        <authorList>
            <person name="Bing R.G."/>
            <person name="Willard D.J."/>
            <person name="Manesh M.J.H."/>
            <person name="Laemthong T."/>
            <person name="Crosby J.R."/>
            <person name="Kelly R.M."/>
        </authorList>
    </citation>
    <scope>NUCLEOTIDE SEQUENCE</scope>
    <source>
        <strain evidence="11">DSM 8990</strain>
    </source>
</reference>
<dbReference type="InterPro" id="IPR033126">
    <property type="entry name" value="Glyco_hydro_9_Asp/Glu_AS"/>
</dbReference>
<name>A0ABY7BP39_9FIRM</name>
<evidence type="ECO:0000256" key="8">
    <source>
        <dbReference type="RuleBase" id="RU361166"/>
    </source>
</evidence>
<feature type="domain" description="CBM3" evidence="10">
    <location>
        <begin position="924"/>
        <end position="1074"/>
    </location>
</feature>
<dbReference type="PANTHER" id="PTHR22298">
    <property type="entry name" value="ENDO-1,4-BETA-GLUCANASE"/>
    <property type="match status" value="1"/>
</dbReference>
<evidence type="ECO:0000256" key="6">
    <source>
        <dbReference type="ARBA" id="ARBA00023326"/>
    </source>
</evidence>
<feature type="compositionally biased region" description="Pro residues" evidence="9">
    <location>
        <begin position="1237"/>
        <end position="1259"/>
    </location>
</feature>
<sequence length="1906" mass="210234">MRRFRKVSAMVVALIFILVMFTGVMPLQKAQAGAYNYGEALQKAIMFYEFQMSGKLPSWIRNNWRGDSGLKDGQDNGLDLTGGWYDAGDHVKFNLPMSYTAAMLSWAVYEYKDAFVKSGQLDWILKQIEWANDYFVKCHPSKYVYYYQVGDGSKDHAWWGPAEVMQMERPSFKVTQSSPGSAVVAETAASLAAASIVLRDTNPTKAATYLQHAKDLYEFAEVTKSDAGYTAANGYYNSWSGFYDELSWAGAWLYLATNDSTYLSKAESYVQNWPKLQGSTTVDYKWAHCWDDVHNGAALLLAKITGKDTYKQIIESNLDYWTTGYNGQRIRYTPKGLAWLDQWGSLRYATTQAFLAFVYSDWSGCPASKKDTYRKFGESQIDYALGSAGRSFVVGFGTNPPKRPHHRTAHSSWADSMSIPSYHRHTLYGALVGGPGSDDSYTDDISNYVNNEVACDYNAGFVGALAKMYLLYGGNPIPDFKAIETPTNDEFFVEAGVNASGTNFLEIKAVVNNQSGWPARATDKLKFRYFVDLSELIKAGYSASNVTLSTSYNQGAKVSGPYVWDASKNIYYVLVDFTGTLIYPGGQDKYKKEVQFRMAYPQNVTWDSSNDFSYQDIRSVTSGQVVKTKYIALYDGDVKVWGLEPGAATSTPAPTATATPTPTPTPTVTVTPTPTPTATPTPTVSVTPTPTPTPTGAPGTGSGLKVLYKNNETSASAASIRPWFKIVNGGSSSVDLSRVKIRYWYTVDGDKPQSAVCDWAQIGASNVTFKFVKLSSAVSGADYYLEVGFSSGAGQLQPGKDTGDIQVRFNKNDWSNYNQADDWSWMQSMTNYGENTKVTLYVDGVLVWGQEPGGATPAPTSTATPTPTPTVTSTPTPTPTPTATATPRPTSTPTPTPTPTVSVMPTPAPTASPAGGSYWTPSESYGALKVWYANGNLSSTTNVLNPKIKIENVGTTAVDLSRVKVRYWYTIDGEATQNVSVASSINPAYIDVKFVKLRANAGGADYYVEVGFKSGAGVLAAGQSTKEIRLSIQKGSGSYNQSNDYSVRSVTSYIENEKVTGYIDDVLVWGKEPSRNAQIKVWYANGNLSSTTNVLNPKIKIENVGTTAVDLSRVKVRYWYTIDGEATQSVSVASSINPAYIDVKFVKLGANAGGADYYVEVGFKSGAGVLAAGQSTKEIRLSIQKSSGSYNQSNDYSVRSVTSYIENEKVTGYIDDAIVWGKEPSRGTKPAGGVTPTPAPTPTATPTPTPTITPTPTPTPTATTTPTPTPTPTSSSGLGVYGQRFMWLWNKIHDPANGYFNQDGIPYHSVETLICEAPDYGHLTTSEAFSYYVWLEAVYGKLTGDWSKFKTAWDTLEKYMIPSAEDQPMGGYNPSKPATYAGEWETPDKYPSPLEFDVPVGQDPLHSELVNTYGTQMMYGMHWLMDVDNWYGYGRRGDGVSRASFINTFQRGPEESVWETVPHPSWETFKWGGPNGFLDLFIKDQNYAKQWRYTNAPDADARAIQATYWAKEWAKQQGKLNEISSYVAKAAKMGDYLRYAMFDKYFKPLGCQDKYAAGATGYGSAHYLLSWYYAWGGALDGTWSWKIGCSHAHFGYQNPMAAWVLANDSDMKPKSPNGANDWAKSLKRQVEFYRWLQSAEGAIAGGATNSWNGRYEKYPAGTATFYGMAYEPNPVYHDPGSNTWFGFQAWSMQRVAEYYYVTGDRDAGALLEKWVSWVKSVVKLNSDGTFAIPSTLDWSGQPDTWNGTYTGNPNLHVKVVDYGTDLGITASLANALLYYSAATKKYGVFDEAAKNLAKELLDRMWNLYRDDKGLSAPEKRGDYKRFFEQEVYIPAGWTGKMPNGDVIKSGVKFIDIRSKYKQDPDWQKLVSAYNAGQAPEFRYHRFWAQCDIAIANATYEILFGNQ</sequence>
<feature type="active site" evidence="7">
    <location>
        <position position="452"/>
    </location>
</feature>
<keyword evidence="12" id="KW-1185">Reference proteome</keyword>
<dbReference type="Pfam" id="PF02011">
    <property type="entry name" value="Glyco_hydro_48"/>
    <property type="match status" value="1"/>
</dbReference>
<keyword evidence="4 7" id="KW-0119">Carbohydrate metabolism</keyword>
<evidence type="ECO:0000256" key="7">
    <source>
        <dbReference type="PROSITE-ProRule" id="PRU10060"/>
    </source>
</evidence>
<dbReference type="InterPro" id="IPR001956">
    <property type="entry name" value="CBM3"/>
</dbReference>
<feature type="domain" description="CBM3" evidence="10">
    <location>
        <begin position="700"/>
        <end position="853"/>
    </location>
</feature>
<protein>
    <recommendedName>
        <fullName evidence="8">Endoglucanase</fullName>
        <ecNumber evidence="8">3.2.1.4</ecNumber>
    </recommendedName>
</protein>
<feature type="compositionally biased region" description="Low complexity" evidence="9">
    <location>
        <begin position="649"/>
        <end position="672"/>
    </location>
</feature>
<dbReference type="InterPro" id="IPR000556">
    <property type="entry name" value="Glyco_hydro_48F"/>
</dbReference>
<dbReference type="SUPFAM" id="SSF49384">
    <property type="entry name" value="Carbohydrate-binding domain"/>
    <property type="match status" value="4"/>
</dbReference>
<dbReference type="InterPro" id="IPR027390">
    <property type="entry name" value="Endoglucanase_F_dom3"/>
</dbReference>
<dbReference type="Proteomes" id="UP001164909">
    <property type="component" value="Chromosome"/>
</dbReference>
<dbReference type="SMART" id="SM01067">
    <property type="entry name" value="CBM_3"/>
    <property type="match status" value="4"/>
</dbReference>
<dbReference type="Pfam" id="PF00942">
    <property type="entry name" value="CBM_3"/>
    <property type="match status" value="4"/>
</dbReference>
<feature type="region of interest" description="Disordered" evidence="9">
    <location>
        <begin position="852"/>
        <end position="916"/>
    </location>
</feature>
<dbReference type="RefSeq" id="WP_082054592.1">
    <property type="nucleotide sequence ID" value="NZ_CP113865.1"/>
</dbReference>
<feature type="active site" evidence="7">
    <location>
        <position position="443"/>
    </location>
</feature>
<dbReference type="PROSITE" id="PS51172">
    <property type="entry name" value="CBM3"/>
    <property type="match status" value="4"/>
</dbReference>
<dbReference type="InterPro" id="IPR036966">
    <property type="entry name" value="CBM3_sf"/>
</dbReference>
<feature type="region of interest" description="Disordered" evidence="9">
    <location>
        <begin position="1224"/>
        <end position="1276"/>
    </location>
</feature>
<dbReference type="EMBL" id="CP113865">
    <property type="protein sequence ID" value="WAM33662.1"/>
    <property type="molecule type" value="Genomic_DNA"/>
</dbReference>
<dbReference type="PROSITE" id="PS00698">
    <property type="entry name" value="GH9_3"/>
    <property type="match status" value="1"/>
</dbReference>
<dbReference type="Gene3D" id="2.60.40.710">
    <property type="entry name" value="Endoglucanase-like"/>
    <property type="match status" value="4"/>
</dbReference>
<comment type="catalytic activity">
    <reaction evidence="8">
        <text>Endohydrolysis of (1-&gt;4)-beta-D-glucosidic linkages in cellulose, lichenin and cereal beta-D-glucans.</text>
        <dbReference type="EC" id="3.2.1.4"/>
    </reaction>
</comment>
<comment type="similarity">
    <text evidence="7 8">Belongs to the glycosyl hydrolase 9 (cellulase E) family.</text>
</comment>
<accession>A0ABY7BP39</accession>
<dbReference type="Gene3D" id="2.170.160.10">
    <property type="entry name" value="Endo-1,4-beta-glucanase f. Domain 2"/>
    <property type="match status" value="1"/>
</dbReference>
<dbReference type="InterPro" id="IPR023309">
    <property type="entry name" value="Endo-1-4-beta-glucanase_dom2"/>
</dbReference>
<evidence type="ECO:0000256" key="2">
    <source>
        <dbReference type="ARBA" id="ARBA00022801"/>
    </source>
</evidence>
<dbReference type="EC" id="3.2.1.4" evidence="8"/>
<dbReference type="InterPro" id="IPR012341">
    <property type="entry name" value="6hp_glycosidase-like_sf"/>
</dbReference>
<evidence type="ECO:0000313" key="12">
    <source>
        <dbReference type="Proteomes" id="UP001164909"/>
    </source>
</evidence>
<feature type="domain" description="CBM3" evidence="10">
    <location>
        <begin position="1075"/>
        <end position="1225"/>
    </location>
</feature>
<dbReference type="PRINTS" id="PR00844">
    <property type="entry name" value="GLHYDRLASE48"/>
</dbReference>
<dbReference type="SUPFAM" id="SSF48208">
    <property type="entry name" value="Six-hairpin glycosidases"/>
    <property type="match status" value="2"/>
</dbReference>
<evidence type="ECO:0000256" key="4">
    <source>
        <dbReference type="ARBA" id="ARBA00023277"/>
    </source>
</evidence>
<keyword evidence="1" id="KW-0732">Signal</keyword>
<evidence type="ECO:0000256" key="3">
    <source>
        <dbReference type="ARBA" id="ARBA00023001"/>
    </source>
</evidence>
<keyword evidence="2 7" id="KW-0378">Hydrolase</keyword>
<feature type="region of interest" description="Disordered" evidence="9">
    <location>
        <begin position="649"/>
        <end position="702"/>
    </location>
</feature>
<dbReference type="Gene3D" id="4.10.870.10">
    <property type="entry name" value="Endo-1,4-beta-glucanase f. Domain 3"/>
    <property type="match status" value="1"/>
</dbReference>
<keyword evidence="5 7" id="KW-0326">Glycosidase</keyword>
<proteinExistence type="inferred from homology"/>
<keyword evidence="3 8" id="KW-0136">Cellulose degradation</keyword>
<feature type="compositionally biased region" description="Low complexity" evidence="9">
    <location>
        <begin position="899"/>
        <end position="916"/>
    </location>
</feature>